<feature type="transmembrane region" description="Helical" evidence="1">
    <location>
        <begin position="6"/>
        <end position="26"/>
    </location>
</feature>
<proteinExistence type="predicted"/>
<evidence type="ECO:0000313" key="3">
    <source>
        <dbReference type="EMBL" id="MFC3198754.1"/>
    </source>
</evidence>
<keyword evidence="1" id="KW-1133">Transmembrane helix</keyword>
<dbReference type="Gene3D" id="3.60.10.10">
    <property type="entry name" value="Endonuclease/exonuclease/phosphatase"/>
    <property type="match status" value="1"/>
</dbReference>
<dbReference type="PANTHER" id="PTHR14859:SF1">
    <property type="entry name" value="PGAP2-INTERACTING PROTEIN"/>
    <property type="match status" value="1"/>
</dbReference>
<name>A0ABV7JKY9_9SPHI</name>
<dbReference type="InterPro" id="IPR051916">
    <property type="entry name" value="GPI-anchor_lipid_remodeler"/>
</dbReference>
<accession>A0ABV7JKY9</accession>
<keyword evidence="4" id="KW-1185">Reference proteome</keyword>
<dbReference type="EMBL" id="JBHRTA010000038">
    <property type="protein sequence ID" value="MFC3198754.1"/>
    <property type="molecule type" value="Genomic_DNA"/>
</dbReference>
<keyword evidence="3" id="KW-0540">Nuclease</keyword>
<dbReference type="SUPFAM" id="SSF56219">
    <property type="entry name" value="DNase I-like"/>
    <property type="match status" value="1"/>
</dbReference>
<keyword evidence="1" id="KW-0472">Membrane</keyword>
<keyword evidence="3" id="KW-0378">Hydrolase</keyword>
<dbReference type="GO" id="GO:0004519">
    <property type="term" value="F:endonuclease activity"/>
    <property type="evidence" value="ECO:0007669"/>
    <property type="project" value="UniProtKB-KW"/>
</dbReference>
<dbReference type="InterPro" id="IPR005135">
    <property type="entry name" value="Endo/exonuclease/phosphatase"/>
</dbReference>
<sequence>MKTIVWIIAVMLAILLGVFAAFYFWARQGSLPVDAHVSLRIDSMRVESRLAVTDSVFSVMTYNIGYLSGMTNNEAVQRDSALFQSNLRDAAALLVALAPDVVCVQEIDYGSRRSYCVDQEVALADGAYPFVARAVNWDKRYVAFPYWPPSAHFAKVVSGQSVLSRFPIVSHAVDTLATVASAPFYYRAFYLHRLAQIAKLEVLGREVMIINVHLEAFDRNTRQQHTERVLQLYRQYADRYPTIMLGDFNSSPDEADPTINTILRENLRTVDLGDVFDIPYTYNSESPSSRLDYIFYSDALELVEGRVAVEAGQISDHLPVWAAFRFANPSGQ</sequence>
<dbReference type="InterPro" id="IPR036691">
    <property type="entry name" value="Endo/exonu/phosph_ase_sf"/>
</dbReference>
<reference evidence="4" key="1">
    <citation type="journal article" date="2019" name="Int. J. Syst. Evol. Microbiol.">
        <title>The Global Catalogue of Microorganisms (GCM) 10K type strain sequencing project: providing services to taxonomists for standard genome sequencing and annotation.</title>
        <authorList>
            <consortium name="The Broad Institute Genomics Platform"/>
            <consortium name="The Broad Institute Genome Sequencing Center for Infectious Disease"/>
            <person name="Wu L."/>
            <person name="Ma J."/>
        </authorList>
    </citation>
    <scope>NUCLEOTIDE SEQUENCE [LARGE SCALE GENOMIC DNA]</scope>
    <source>
        <strain evidence="4">KCTC 52416</strain>
    </source>
</reference>
<comment type="caution">
    <text evidence="3">The sequence shown here is derived from an EMBL/GenBank/DDBJ whole genome shotgun (WGS) entry which is preliminary data.</text>
</comment>
<evidence type="ECO:0000259" key="2">
    <source>
        <dbReference type="Pfam" id="PF03372"/>
    </source>
</evidence>
<feature type="domain" description="Endonuclease/exonuclease/phosphatase" evidence="2">
    <location>
        <begin position="60"/>
        <end position="317"/>
    </location>
</feature>
<dbReference type="RefSeq" id="WP_379023714.1">
    <property type="nucleotide sequence ID" value="NZ_JBHRTA010000038.1"/>
</dbReference>
<dbReference type="Pfam" id="PF03372">
    <property type="entry name" value="Exo_endo_phos"/>
    <property type="match status" value="1"/>
</dbReference>
<organism evidence="3 4">
    <name type="scientific">Parapedobacter deserti</name>
    <dbReference type="NCBI Taxonomy" id="1912957"/>
    <lineage>
        <taxon>Bacteria</taxon>
        <taxon>Pseudomonadati</taxon>
        <taxon>Bacteroidota</taxon>
        <taxon>Sphingobacteriia</taxon>
        <taxon>Sphingobacteriales</taxon>
        <taxon>Sphingobacteriaceae</taxon>
        <taxon>Parapedobacter</taxon>
    </lineage>
</organism>
<evidence type="ECO:0000256" key="1">
    <source>
        <dbReference type="SAM" id="Phobius"/>
    </source>
</evidence>
<gene>
    <name evidence="3" type="ORF">ACFOET_14120</name>
</gene>
<evidence type="ECO:0000313" key="4">
    <source>
        <dbReference type="Proteomes" id="UP001595526"/>
    </source>
</evidence>
<keyword evidence="3" id="KW-0255">Endonuclease</keyword>
<protein>
    <submittedName>
        <fullName evidence="3">Endonuclease/exonuclease/phosphatase family protein</fullName>
    </submittedName>
</protein>
<dbReference type="PANTHER" id="PTHR14859">
    <property type="entry name" value="CALCOFLUOR WHITE HYPERSENSITIVE PROTEIN PRECURSOR"/>
    <property type="match status" value="1"/>
</dbReference>
<keyword evidence="1" id="KW-0812">Transmembrane</keyword>
<dbReference type="Proteomes" id="UP001595526">
    <property type="component" value="Unassembled WGS sequence"/>
</dbReference>